<dbReference type="Proteomes" id="UP000199093">
    <property type="component" value="Unassembled WGS sequence"/>
</dbReference>
<dbReference type="PROSITE" id="PS51257">
    <property type="entry name" value="PROKAR_LIPOPROTEIN"/>
    <property type="match status" value="1"/>
</dbReference>
<dbReference type="Pfam" id="PF04355">
    <property type="entry name" value="BamE"/>
    <property type="match status" value="1"/>
</dbReference>
<evidence type="ECO:0000259" key="4">
    <source>
        <dbReference type="Pfam" id="PF04355"/>
    </source>
</evidence>
<sequence>MARRVRITLLAAVAAVGLTACAAQYRSHGYVPREDELQQIVPGVDTRTTVEELVGVPTASGVTDHGNFYYIESQVRTFAWQAPEVVNRTVLAITFDEAGVVENITRYGLEDGAVVPLSRRITRTADGELGFIRRLFGNVGRLNVGDLLSDN</sequence>
<dbReference type="InterPro" id="IPR037873">
    <property type="entry name" value="BamE-like"/>
</dbReference>
<organism evidence="5 6">
    <name type="scientific">Salipiger marinus</name>
    <dbReference type="NCBI Taxonomy" id="555512"/>
    <lineage>
        <taxon>Bacteria</taxon>
        <taxon>Pseudomonadati</taxon>
        <taxon>Pseudomonadota</taxon>
        <taxon>Alphaproteobacteria</taxon>
        <taxon>Rhodobacterales</taxon>
        <taxon>Roseobacteraceae</taxon>
        <taxon>Salipiger</taxon>
    </lineage>
</organism>
<feature type="chain" id="PRO_5011718676" evidence="3">
    <location>
        <begin position="23"/>
        <end position="151"/>
    </location>
</feature>
<dbReference type="InterPro" id="IPR007450">
    <property type="entry name" value="BamE_dom"/>
</dbReference>
<evidence type="ECO:0000256" key="2">
    <source>
        <dbReference type="ARBA" id="ARBA00023136"/>
    </source>
</evidence>
<dbReference type="STRING" id="555512.SAMN04487993_102672"/>
<gene>
    <name evidence="5" type="ORF">SAMN04487993_102672</name>
</gene>
<evidence type="ECO:0000313" key="6">
    <source>
        <dbReference type="Proteomes" id="UP000199093"/>
    </source>
</evidence>
<protein>
    <submittedName>
        <fullName evidence="5">Beta-barrel assembly machine subunit BamE</fullName>
    </submittedName>
</protein>
<dbReference type="EMBL" id="FNEJ01000026">
    <property type="protein sequence ID" value="SDJ33555.1"/>
    <property type="molecule type" value="Genomic_DNA"/>
</dbReference>
<proteinExistence type="predicted"/>
<evidence type="ECO:0000313" key="5">
    <source>
        <dbReference type="EMBL" id="SDJ33555.1"/>
    </source>
</evidence>
<reference evidence="6" key="1">
    <citation type="submission" date="2016-10" db="EMBL/GenBank/DDBJ databases">
        <authorList>
            <person name="Varghese N."/>
            <person name="Submissions S."/>
        </authorList>
    </citation>
    <scope>NUCLEOTIDE SEQUENCE [LARGE SCALE GENOMIC DNA]</scope>
    <source>
        <strain evidence="6">DSM 26424</strain>
    </source>
</reference>
<evidence type="ECO:0000256" key="3">
    <source>
        <dbReference type="SAM" id="SignalP"/>
    </source>
</evidence>
<name>A0A1G8SXT3_9RHOB</name>
<keyword evidence="2" id="KW-0472">Membrane</keyword>
<feature type="signal peptide" evidence="3">
    <location>
        <begin position="1"/>
        <end position="22"/>
    </location>
</feature>
<dbReference type="Gene3D" id="3.30.1450.10">
    <property type="match status" value="1"/>
</dbReference>
<accession>A0A1G8SXT3</accession>
<dbReference type="RefSeq" id="WP_089851175.1">
    <property type="nucleotide sequence ID" value="NZ_FNEJ01000026.1"/>
</dbReference>
<evidence type="ECO:0000256" key="1">
    <source>
        <dbReference type="ARBA" id="ARBA00022729"/>
    </source>
</evidence>
<dbReference type="GO" id="GO:0019867">
    <property type="term" value="C:outer membrane"/>
    <property type="evidence" value="ECO:0007669"/>
    <property type="project" value="InterPro"/>
</dbReference>
<dbReference type="AlphaFoldDB" id="A0A1G8SXT3"/>
<keyword evidence="6" id="KW-1185">Reference proteome</keyword>
<keyword evidence="1 3" id="KW-0732">Signal</keyword>
<dbReference type="OrthoDB" id="7203955at2"/>
<feature type="domain" description="Outer membrane protein assembly factor BamE" evidence="4">
    <location>
        <begin position="29"/>
        <end position="104"/>
    </location>
</feature>